<evidence type="ECO:0000313" key="1">
    <source>
        <dbReference type="EMBL" id="RHG63703.1"/>
    </source>
</evidence>
<dbReference type="AlphaFoldDB" id="A0A3R6L1V1"/>
<organism evidence="1 2">
    <name type="scientific">Segatella copri</name>
    <dbReference type="NCBI Taxonomy" id="165179"/>
    <lineage>
        <taxon>Bacteria</taxon>
        <taxon>Pseudomonadati</taxon>
        <taxon>Bacteroidota</taxon>
        <taxon>Bacteroidia</taxon>
        <taxon>Bacteroidales</taxon>
        <taxon>Prevotellaceae</taxon>
        <taxon>Segatella</taxon>
    </lineage>
</organism>
<dbReference type="Proteomes" id="UP000286501">
    <property type="component" value="Unassembled WGS sequence"/>
</dbReference>
<comment type="caution">
    <text evidence="1">The sequence shown here is derived from an EMBL/GenBank/DDBJ whole genome shotgun (WGS) entry which is preliminary data.</text>
</comment>
<gene>
    <name evidence="1" type="ORF">DW250_12310</name>
</gene>
<accession>A0A3R6L1V1</accession>
<dbReference type="EMBL" id="QRIN01000060">
    <property type="protein sequence ID" value="RHG63703.1"/>
    <property type="molecule type" value="Genomic_DNA"/>
</dbReference>
<name>A0A3R6L1V1_9BACT</name>
<sequence>METKINIAEILKDKPQGTKLYSRICGAVELKKIIDVRKKKSIVVKELNSNNQHRFWHNGNFFRAGQCVLQPSENMADWSKFLWKKGDVLQNNDYNTQVIFDRFTSDTYEMIRCKYWLKVDNGIERFIIETNVLTKDYFKVSEELSQCYINKIENRCGGKLNLETLEIEKKLEFKDGDIVVYGKSVAICRKIYKHTLSFYVTLNEMVGLLFADEVESSEEYRFATEEEKQQLFDALAKKGKAWDAEKKQIVDLKPKVELKPFDKVLVRHQKTEEWRANIFSHTDKTDEYHDYVCVNGRWEFCIPYEGNESLLGTTKDVEVSYGRSF</sequence>
<dbReference type="RefSeq" id="WP_118201404.1">
    <property type="nucleotide sequence ID" value="NZ_QRIE01000017.1"/>
</dbReference>
<proteinExistence type="predicted"/>
<reference evidence="1 2" key="1">
    <citation type="submission" date="2018-08" db="EMBL/GenBank/DDBJ databases">
        <title>A genome reference for cultivated species of the human gut microbiota.</title>
        <authorList>
            <person name="Zou Y."/>
            <person name="Xue W."/>
            <person name="Luo G."/>
        </authorList>
    </citation>
    <scope>NUCLEOTIDE SEQUENCE [LARGE SCALE GENOMIC DNA]</scope>
    <source>
        <strain evidence="1 2">AM22-1</strain>
    </source>
</reference>
<evidence type="ECO:0000313" key="2">
    <source>
        <dbReference type="Proteomes" id="UP000286501"/>
    </source>
</evidence>
<protein>
    <submittedName>
        <fullName evidence="1">Uncharacterized protein</fullName>
    </submittedName>
</protein>